<dbReference type="Pfam" id="PF09739">
    <property type="entry name" value="MCM_bind"/>
    <property type="match status" value="1"/>
</dbReference>
<dbReference type="Proteomes" id="UP001327560">
    <property type="component" value="Chromosome 1"/>
</dbReference>
<reference evidence="1 2" key="1">
    <citation type="submission" date="2023-10" db="EMBL/GenBank/DDBJ databases">
        <title>Chromosome-scale genome assembly provides insights into flower coloration mechanisms of Canna indica.</title>
        <authorList>
            <person name="Li C."/>
        </authorList>
    </citation>
    <scope>NUCLEOTIDE SEQUENCE [LARGE SCALE GENOMIC DNA]</scope>
    <source>
        <tissue evidence="1">Flower</tissue>
    </source>
</reference>
<gene>
    <name evidence="1" type="ORF">Cni_G02619</name>
</gene>
<proteinExistence type="predicted"/>
<accession>A0AAQ3JPP7</accession>
<keyword evidence="2" id="KW-1185">Reference proteome</keyword>
<protein>
    <submittedName>
        <fullName evidence="1">Uncharacterized protein</fullName>
    </submittedName>
</protein>
<dbReference type="InterPro" id="IPR019140">
    <property type="entry name" value="MCM_complex-bd"/>
</dbReference>
<name>A0AAQ3JPP7_9LILI</name>
<organism evidence="1 2">
    <name type="scientific">Canna indica</name>
    <name type="common">Indian-shot</name>
    <dbReference type="NCBI Taxonomy" id="4628"/>
    <lineage>
        <taxon>Eukaryota</taxon>
        <taxon>Viridiplantae</taxon>
        <taxon>Streptophyta</taxon>
        <taxon>Embryophyta</taxon>
        <taxon>Tracheophyta</taxon>
        <taxon>Spermatophyta</taxon>
        <taxon>Magnoliopsida</taxon>
        <taxon>Liliopsida</taxon>
        <taxon>Zingiberales</taxon>
        <taxon>Cannaceae</taxon>
        <taxon>Canna</taxon>
    </lineage>
</organism>
<evidence type="ECO:0000313" key="1">
    <source>
        <dbReference type="EMBL" id="WOK93918.1"/>
    </source>
</evidence>
<evidence type="ECO:0000313" key="2">
    <source>
        <dbReference type="Proteomes" id="UP001327560"/>
    </source>
</evidence>
<sequence length="204" mass="23255">MAVDGLRSHVIYLAIAVLTIASFLIQRSVAAEKPAPSPQPHGRRLRPLSFSGRCHPRLIRHRSPPRIAPMLNKALILIFREKKQSSQLNDVFEFIGIYTFDRELAVHKDDSDDPMYDLFEDPMAHLPPSKRGRLSQAEIIMKKLYGKEKVVEVMHGLGAGWSRFNWNLMLVGRFQLVNGQISGSYVGRFHDYNKLATFVLEDNT</sequence>
<dbReference type="EMBL" id="CP136890">
    <property type="protein sequence ID" value="WOK93918.1"/>
    <property type="molecule type" value="Genomic_DNA"/>
</dbReference>
<dbReference type="AlphaFoldDB" id="A0AAQ3JPP7"/>